<dbReference type="AlphaFoldDB" id="A0A6P8DKK5"/>
<dbReference type="GeneID" id="116204248"/>
<sequence length="393" mass="42495">MWQTTIIEHPYFPKHPTQEKRDFQATEEYIFRFYRWGSSENDDFTNSPPIESSTSSGALVLTTDNAPSVSHTLPIKNDRGKSTRCFRREYTTEAGSFSTTHDERVTITYPGRCATSTSQSSLDPSPTTDFNKHATTAEVRATTTWVRAVTTDVYSVVGDSSTTACHNPTHMATLEGNVTTLQNTVDLMAANMAEMMALLRGPNCSSSSSTPPLAREPTIDPAPCIPPTHAPEGDIAAAPATTIIPGPAPRPTHTPAVHPVDFCHPQSTIPATVSLPPMMISVPDPVMFAPSPVSVPAPTTVYTVPLLMGFPTSSTPAPAHTTEPFPYQAPNPHIGLPYQAPPPINITFSKPSTPTHAAPIAPPTNFLPGKETEQERRMKKMEETIRALQASDP</sequence>
<accession>A0A6P8DKK5</accession>
<dbReference type="RefSeq" id="XP_031392188.1">
    <property type="nucleotide sequence ID" value="XM_031536328.1"/>
</dbReference>
<organism evidence="2 3">
    <name type="scientific">Punica granatum</name>
    <name type="common">Pomegranate</name>
    <dbReference type="NCBI Taxonomy" id="22663"/>
    <lineage>
        <taxon>Eukaryota</taxon>
        <taxon>Viridiplantae</taxon>
        <taxon>Streptophyta</taxon>
        <taxon>Embryophyta</taxon>
        <taxon>Tracheophyta</taxon>
        <taxon>Spermatophyta</taxon>
        <taxon>Magnoliopsida</taxon>
        <taxon>eudicotyledons</taxon>
        <taxon>Gunneridae</taxon>
        <taxon>Pentapetalae</taxon>
        <taxon>rosids</taxon>
        <taxon>malvids</taxon>
        <taxon>Myrtales</taxon>
        <taxon>Lythraceae</taxon>
        <taxon>Punica</taxon>
    </lineage>
</organism>
<evidence type="ECO:0000313" key="2">
    <source>
        <dbReference type="Proteomes" id="UP000515151"/>
    </source>
</evidence>
<protein>
    <submittedName>
        <fullName evidence="3">Mucin-2-like</fullName>
    </submittedName>
</protein>
<feature type="region of interest" description="Disordered" evidence="1">
    <location>
        <begin position="351"/>
        <end position="376"/>
    </location>
</feature>
<evidence type="ECO:0000256" key="1">
    <source>
        <dbReference type="SAM" id="MobiDB-lite"/>
    </source>
</evidence>
<name>A0A6P8DKK5_PUNGR</name>
<keyword evidence="2" id="KW-1185">Reference proteome</keyword>
<dbReference type="Proteomes" id="UP000515151">
    <property type="component" value="Chromosome 4"/>
</dbReference>
<proteinExistence type="predicted"/>
<gene>
    <name evidence="3" type="primary">LOC116204248</name>
</gene>
<evidence type="ECO:0000313" key="3">
    <source>
        <dbReference type="RefSeq" id="XP_031392188.1"/>
    </source>
</evidence>
<reference evidence="3" key="2">
    <citation type="submission" date="2025-08" db="UniProtKB">
        <authorList>
            <consortium name="RefSeq"/>
        </authorList>
    </citation>
    <scope>IDENTIFICATION</scope>
    <source>
        <tissue evidence="3">Leaf</tissue>
    </source>
</reference>
<reference evidence="2" key="1">
    <citation type="journal article" date="2020" name="Plant Biotechnol. J.">
        <title>The pomegranate (Punica granatum L.) draft genome dissects genetic divergence between soft- and hard-seeded cultivars.</title>
        <authorList>
            <person name="Luo X."/>
            <person name="Li H."/>
            <person name="Wu Z."/>
            <person name="Yao W."/>
            <person name="Zhao P."/>
            <person name="Cao D."/>
            <person name="Yu H."/>
            <person name="Li K."/>
            <person name="Poudel K."/>
            <person name="Zhao D."/>
            <person name="Zhang F."/>
            <person name="Xia X."/>
            <person name="Chen L."/>
            <person name="Wang Q."/>
            <person name="Jing D."/>
            <person name="Cao S."/>
        </authorList>
    </citation>
    <scope>NUCLEOTIDE SEQUENCE [LARGE SCALE GENOMIC DNA]</scope>
    <source>
        <strain evidence="2">cv. Tunisia</strain>
    </source>
</reference>